<dbReference type="SUPFAM" id="SSF141868">
    <property type="entry name" value="EAL domain-like"/>
    <property type="match status" value="1"/>
</dbReference>
<dbReference type="InterPro" id="IPR043128">
    <property type="entry name" value="Rev_trsase/Diguanyl_cyclase"/>
</dbReference>
<name>A0ABN7K522_9BACT</name>
<gene>
    <name evidence="4" type="ORF">LMG7974_00419</name>
</gene>
<feature type="domain" description="GGDEF" evidence="3">
    <location>
        <begin position="250"/>
        <end position="394"/>
    </location>
</feature>
<dbReference type="InterPro" id="IPR001633">
    <property type="entry name" value="EAL_dom"/>
</dbReference>
<evidence type="ECO:0000313" key="5">
    <source>
        <dbReference type="Proteomes" id="UP000789803"/>
    </source>
</evidence>
<dbReference type="PROSITE" id="PS50887">
    <property type="entry name" value="GGDEF"/>
    <property type="match status" value="1"/>
</dbReference>
<dbReference type="PANTHER" id="PTHR33121">
    <property type="entry name" value="CYCLIC DI-GMP PHOSPHODIESTERASE PDEF"/>
    <property type="match status" value="1"/>
</dbReference>
<dbReference type="InterPro" id="IPR029787">
    <property type="entry name" value="Nucleotide_cyclase"/>
</dbReference>
<comment type="caution">
    <text evidence="4">The sequence shown here is derived from an EMBL/GenBank/DDBJ whole genome shotgun (WGS) entry which is preliminary data.</text>
</comment>
<feature type="transmembrane region" description="Helical" evidence="1">
    <location>
        <begin position="182"/>
        <end position="200"/>
    </location>
</feature>
<dbReference type="PROSITE" id="PS50883">
    <property type="entry name" value="EAL"/>
    <property type="match status" value="1"/>
</dbReference>
<keyword evidence="1" id="KW-1133">Transmembrane helix</keyword>
<feature type="transmembrane region" description="Helical" evidence="1">
    <location>
        <begin position="12"/>
        <end position="35"/>
    </location>
</feature>
<evidence type="ECO:0000313" key="4">
    <source>
        <dbReference type="EMBL" id="CAD7287540.1"/>
    </source>
</evidence>
<evidence type="ECO:0000259" key="3">
    <source>
        <dbReference type="PROSITE" id="PS50887"/>
    </source>
</evidence>
<dbReference type="Gene3D" id="3.30.70.270">
    <property type="match status" value="1"/>
</dbReference>
<accession>A0ABN7K522</accession>
<evidence type="ECO:0000259" key="2">
    <source>
        <dbReference type="PROSITE" id="PS50883"/>
    </source>
</evidence>
<dbReference type="CDD" id="cd01948">
    <property type="entry name" value="EAL"/>
    <property type="match status" value="1"/>
</dbReference>
<dbReference type="RefSeq" id="WP_229932241.1">
    <property type="nucleotide sequence ID" value="NZ_CAJHOF010000003.1"/>
</dbReference>
<dbReference type="Pfam" id="PF00563">
    <property type="entry name" value="EAL"/>
    <property type="match status" value="1"/>
</dbReference>
<dbReference type="InterPro" id="IPR000160">
    <property type="entry name" value="GGDEF_dom"/>
</dbReference>
<dbReference type="Pfam" id="PF00990">
    <property type="entry name" value="GGDEF"/>
    <property type="match status" value="1"/>
</dbReference>
<dbReference type="SMART" id="SM00052">
    <property type="entry name" value="EAL"/>
    <property type="match status" value="1"/>
</dbReference>
<sequence length="635" mass="73265">MLNKKIEKRRIATMITATVIVVCAFLATNATIFYYKYINANLNLQSDHEKRAFFLMDKYLYMFKQMGEDEQKYAEFLSNNTMGETYLLRFDKQAKLKIVASSVSSDIAESFLQNECGLIYNHDFKTDYYKHTILGENRIKVCYFVNTGKYIIGYRHMMSHSINGIDDVYFKEWLVKNLTPSFMISFILALLSGLIALWGINKYFDNKIEMINGRIKFKKNIKQMKDLLYIDPVTKLSNKIALMSSLKELDKPKIVVIDIDDFGMMNDYYGKEICDEILMYIANLIKEFAKNENMRPYCIGADQFALVENGEFFIDRYEALATDLTSKFKGRLITIKDEKTGENLEIEVHTTIGFALDEKDTLMKATTALKVAKTAKKDFVCYFKGLNKKDEYTAQIQRSILIRQAIINNTILPYYQPIFDSSLNIVKYECLIRISDNGEIVSPYVFLDVSKRIKRYAELQKMIIQSAIDKLNNDPNLVLSLNLSGRDMLDGDVSVFIIRLLNQYNVADRLILELVEDENLENVERIENFIDKVKNIGVKIAIDDFGSGYSNFSYILKLRPDYIKIDGTLIKNMDSNKDSYKITSAIVSFAKDLGIKIIAEYIHSREIFDICIELGIDEFQGFYLGMPTDKIGHVS</sequence>
<dbReference type="PANTHER" id="PTHR33121:SF79">
    <property type="entry name" value="CYCLIC DI-GMP PHOSPHODIESTERASE PDED-RELATED"/>
    <property type="match status" value="1"/>
</dbReference>
<feature type="domain" description="EAL" evidence="2">
    <location>
        <begin position="395"/>
        <end position="635"/>
    </location>
</feature>
<evidence type="ECO:0008006" key="6">
    <source>
        <dbReference type="Google" id="ProtNLM"/>
    </source>
</evidence>
<dbReference type="Proteomes" id="UP000789803">
    <property type="component" value="Unassembled WGS sequence"/>
</dbReference>
<dbReference type="Gene3D" id="3.20.20.450">
    <property type="entry name" value="EAL domain"/>
    <property type="match status" value="1"/>
</dbReference>
<reference evidence="4 5" key="1">
    <citation type="submission" date="2020-11" db="EMBL/GenBank/DDBJ databases">
        <authorList>
            <person name="Peeters C."/>
        </authorList>
    </citation>
    <scope>NUCLEOTIDE SEQUENCE [LARGE SCALE GENOMIC DNA]</scope>
    <source>
        <strain evidence="4 5">LMG 7974</strain>
    </source>
</reference>
<dbReference type="InterPro" id="IPR050706">
    <property type="entry name" value="Cyclic-di-GMP_PDE-like"/>
</dbReference>
<dbReference type="SMART" id="SM00267">
    <property type="entry name" value="GGDEF"/>
    <property type="match status" value="1"/>
</dbReference>
<dbReference type="SUPFAM" id="SSF55073">
    <property type="entry name" value="Nucleotide cyclase"/>
    <property type="match status" value="1"/>
</dbReference>
<keyword evidence="5" id="KW-1185">Reference proteome</keyword>
<keyword evidence="1" id="KW-0812">Transmembrane</keyword>
<dbReference type="EMBL" id="CAJHOF010000003">
    <property type="protein sequence ID" value="CAD7287540.1"/>
    <property type="molecule type" value="Genomic_DNA"/>
</dbReference>
<evidence type="ECO:0000256" key="1">
    <source>
        <dbReference type="SAM" id="Phobius"/>
    </source>
</evidence>
<keyword evidence="1" id="KW-0472">Membrane</keyword>
<dbReference type="InterPro" id="IPR035919">
    <property type="entry name" value="EAL_sf"/>
</dbReference>
<proteinExistence type="predicted"/>
<protein>
    <recommendedName>
        <fullName evidence="6">GGDEF domain-containing protein</fullName>
    </recommendedName>
</protein>
<organism evidence="4 5">
    <name type="scientific">Campylobacter majalis</name>
    <dbReference type="NCBI Taxonomy" id="2790656"/>
    <lineage>
        <taxon>Bacteria</taxon>
        <taxon>Pseudomonadati</taxon>
        <taxon>Campylobacterota</taxon>
        <taxon>Epsilonproteobacteria</taxon>
        <taxon>Campylobacterales</taxon>
        <taxon>Campylobacteraceae</taxon>
        <taxon>Campylobacter</taxon>
    </lineage>
</organism>